<dbReference type="Pfam" id="PF00335">
    <property type="entry name" value="Tetraspanin"/>
    <property type="match status" value="1"/>
</dbReference>
<keyword evidence="2 5" id="KW-0812">Transmembrane</keyword>
<name>A0AAW1U464_9CUCU</name>
<dbReference type="PANTHER" id="PTHR19282:SF521">
    <property type="entry name" value="IP01817P-RELATED"/>
    <property type="match status" value="1"/>
</dbReference>
<keyword evidence="4 5" id="KW-0472">Membrane</keyword>
<dbReference type="InterPro" id="IPR018499">
    <property type="entry name" value="Tetraspanin/Peripherin"/>
</dbReference>
<dbReference type="AlphaFoldDB" id="A0AAW1U464"/>
<protein>
    <recommendedName>
        <fullName evidence="8">Tetraspanin</fullName>
    </recommendedName>
</protein>
<dbReference type="PANTHER" id="PTHR19282">
    <property type="entry name" value="TETRASPANIN"/>
    <property type="match status" value="1"/>
</dbReference>
<evidence type="ECO:0008006" key="8">
    <source>
        <dbReference type="Google" id="ProtNLM"/>
    </source>
</evidence>
<evidence type="ECO:0000256" key="3">
    <source>
        <dbReference type="ARBA" id="ARBA00022989"/>
    </source>
</evidence>
<organism evidence="6 7">
    <name type="scientific">Henosepilachna vigintioctopunctata</name>
    <dbReference type="NCBI Taxonomy" id="420089"/>
    <lineage>
        <taxon>Eukaryota</taxon>
        <taxon>Metazoa</taxon>
        <taxon>Ecdysozoa</taxon>
        <taxon>Arthropoda</taxon>
        <taxon>Hexapoda</taxon>
        <taxon>Insecta</taxon>
        <taxon>Pterygota</taxon>
        <taxon>Neoptera</taxon>
        <taxon>Endopterygota</taxon>
        <taxon>Coleoptera</taxon>
        <taxon>Polyphaga</taxon>
        <taxon>Cucujiformia</taxon>
        <taxon>Coccinelloidea</taxon>
        <taxon>Coccinellidae</taxon>
        <taxon>Epilachninae</taxon>
        <taxon>Epilachnini</taxon>
        <taxon>Henosepilachna</taxon>
    </lineage>
</organism>
<dbReference type="PRINTS" id="PR00259">
    <property type="entry name" value="TMFOUR"/>
</dbReference>
<evidence type="ECO:0000256" key="2">
    <source>
        <dbReference type="ARBA" id="ARBA00022692"/>
    </source>
</evidence>
<keyword evidence="3 5" id="KW-1133">Transmembrane helix</keyword>
<keyword evidence="7" id="KW-1185">Reference proteome</keyword>
<evidence type="ECO:0000313" key="7">
    <source>
        <dbReference type="Proteomes" id="UP001431783"/>
    </source>
</evidence>
<dbReference type="GO" id="GO:0005886">
    <property type="term" value="C:plasma membrane"/>
    <property type="evidence" value="ECO:0007669"/>
    <property type="project" value="TreeGrafter"/>
</dbReference>
<comment type="subcellular location">
    <subcellularLocation>
        <location evidence="1">Membrane</location>
        <topology evidence="1">Multi-pass membrane protein</topology>
    </subcellularLocation>
</comment>
<comment type="caution">
    <text evidence="6">The sequence shown here is derived from an EMBL/GenBank/DDBJ whole genome shotgun (WGS) entry which is preliminary data.</text>
</comment>
<feature type="transmembrane region" description="Helical" evidence="5">
    <location>
        <begin position="49"/>
        <end position="73"/>
    </location>
</feature>
<feature type="transmembrane region" description="Helical" evidence="5">
    <location>
        <begin position="12"/>
        <end position="37"/>
    </location>
</feature>
<evidence type="ECO:0000256" key="5">
    <source>
        <dbReference type="SAM" id="Phobius"/>
    </source>
</evidence>
<reference evidence="6 7" key="1">
    <citation type="submission" date="2023-03" db="EMBL/GenBank/DDBJ databases">
        <title>Genome insight into feeding habits of ladybird beetles.</title>
        <authorList>
            <person name="Li H.-S."/>
            <person name="Huang Y.-H."/>
            <person name="Pang H."/>
        </authorList>
    </citation>
    <scope>NUCLEOTIDE SEQUENCE [LARGE SCALE GENOMIC DNA]</scope>
    <source>
        <strain evidence="6">SYSU_2023b</strain>
        <tissue evidence="6">Whole body</tissue>
    </source>
</reference>
<proteinExistence type="predicted"/>
<evidence type="ECO:0000256" key="4">
    <source>
        <dbReference type="ARBA" id="ARBA00023136"/>
    </source>
</evidence>
<accession>A0AAW1U464</accession>
<evidence type="ECO:0000256" key="1">
    <source>
        <dbReference type="ARBA" id="ARBA00004141"/>
    </source>
</evidence>
<evidence type="ECO:0000313" key="6">
    <source>
        <dbReference type="EMBL" id="KAK9877358.1"/>
    </source>
</evidence>
<gene>
    <name evidence="6" type="ORF">WA026_017755</name>
</gene>
<dbReference type="EMBL" id="JARQZJ010000041">
    <property type="protein sequence ID" value="KAK9877358.1"/>
    <property type="molecule type" value="Genomic_DNA"/>
</dbReference>
<sequence>MSCISSLVKNFVFVVNSVFAVAGLALLILGCVLKFAYVNKLSTDTIPSALNVASILVIIVGGFVFITSFLGCCGAIKSSAWMLRAYAAILLTLFIIQLAIGVYALVKIKDTDFKNDLEEVLDESFQKYGKESKYKEAIDILQENLLGAIFGCYLSRNIDN</sequence>
<dbReference type="Proteomes" id="UP001431783">
    <property type="component" value="Unassembled WGS sequence"/>
</dbReference>
<feature type="transmembrane region" description="Helical" evidence="5">
    <location>
        <begin position="85"/>
        <end position="106"/>
    </location>
</feature>